<dbReference type="PANTHER" id="PTHR40459">
    <property type="entry name" value="CONSERVED HYPOTHETICAL ALANINE AND LEUCINE RICH PROTEIN"/>
    <property type="match status" value="1"/>
</dbReference>
<dbReference type="Gene3D" id="1.10.1040.20">
    <property type="entry name" value="ProC-like, C-terminal domain"/>
    <property type="match status" value="1"/>
</dbReference>
<dbReference type="InterPro" id="IPR008927">
    <property type="entry name" value="6-PGluconate_DH-like_C_sf"/>
</dbReference>
<dbReference type="EMBL" id="BMOS01000018">
    <property type="protein sequence ID" value="GGN60930.1"/>
    <property type="molecule type" value="Genomic_DNA"/>
</dbReference>
<evidence type="ECO:0000259" key="2">
    <source>
        <dbReference type="Pfam" id="PF10728"/>
    </source>
</evidence>
<dbReference type="AlphaFoldDB" id="A0A917Y0U8"/>
<dbReference type="SUPFAM" id="SSF51735">
    <property type="entry name" value="NAD(P)-binding Rossmann-fold domains"/>
    <property type="match status" value="1"/>
</dbReference>
<reference evidence="3" key="1">
    <citation type="journal article" date="2014" name="Int. J. Syst. Evol. Microbiol.">
        <title>Complete genome sequence of Corynebacterium casei LMG S-19264T (=DSM 44701T), isolated from a smear-ripened cheese.</title>
        <authorList>
            <consortium name="US DOE Joint Genome Institute (JGI-PGF)"/>
            <person name="Walter F."/>
            <person name="Albersmeier A."/>
            <person name="Kalinowski J."/>
            <person name="Ruckert C."/>
        </authorList>
    </citation>
    <scope>NUCLEOTIDE SEQUENCE</scope>
    <source>
        <strain evidence="3">JCM 17251</strain>
    </source>
</reference>
<reference evidence="3" key="2">
    <citation type="submission" date="2020-09" db="EMBL/GenBank/DDBJ databases">
        <authorList>
            <person name="Sun Q."/>
            <person name="Ohkuma M."/>
        </authorList>
    </citation>
    <scope>NUCLEOTIDE SEQUENCE</scope>
    <source>
        <strain evidence="3">JCM 17251</strain>
    </source>
</reference>
<dbReference type="Pfam" id="PF10728">
    <property type="entry name" value="DUF2520"/>
    <property type="match status" value="1"/>
</dbReference>
<organism evidence="3 4">
    <name type="scientific">Oceanobacillus indicireducens</name>
    <dbReference type="NCBI Taxonomy" id="1004261"/>
    <lineage>
        <taxon>Bacteria</taxon>
        <taxon>Bacillati</taxon>
        <taxon>Bacillota</taxon>
        <taxon>Bacilli</taxon>
        <taxon>Bacillales</taxon>
        <taxon>Bacillaceae</taxon>
        <taxon>Oceanobacillus</taxon>
    </lineage>
</organism>
<dbReference type="Proteomes" id="UP000624041">
    <property type="component" value="Unassembled WGS sequence"/>
</dbReference>
<dbReference type="InterPro" id="IPR036291">
    <property type="entry name" value="NAD(P)-bd_dom_sf"/>
</dbReference>
<dbReference type="Gene3D" id="3.40.50.720">
    <property type="entry name" value="NAD(P)-binding Rossmann-like Domain"/>
    <property type="match status" value="1"/>
</dbReference>
<dbReference type="InterPro" id="IPR018931">
    <property type="entry name" value="DUF2520"/>
</dbReference>
<name>A0A917Y0U8_9BACI</name>
<dbReference type="Pfam" id="PF03807">
    <property type="entry name" value="F420_oxidored"/>
    <property type="match status" value="1"/>
</dbReference>
<dbReference type="SUPFAM" id="SSF48179">
    <property type="entry name" value="6-phosphogluconate dehydrogenase C-terminal domain-like"/>
    <property type="match status" value="1"/>
</dbReference>
<dbReference type="RefSeq" id="WP_156856537.1">
    <property type="nucleotide sequence ID" value="NZ_BMOS01000018.1"/>
</dbReference>
<keyword evidence="4" id="KW-1185">Reference proteome</keyword>
<sequence length="280" mass="30983">MKIGFIGAGKVGVSLGKYLTEHKVKVTGYYSRTLKSSIEAAEFTNTRVYEDVRFLVENSDAIFITVPDGAISKVWDELKVLPIKDKIISHFSGSLSSEVFSDSSRYSAFGYSIHPLFAINDKYHSYKELSKAVFTIEGHEKYLNDLTGLVESFGNEVSVIQAADKTRYHASAAMVSNLYVGLVALGEKMLVDCGFTPDKAHRALAPLIQGNTENILSYGTTDALTGPIERNDLGTILNHLQVLHPQEKEVYKALSGLALEVAEEKHKDRDYKKIKGVIKE</sequence>
<protein>
    <recommendedName>
        <fullName evidence="5">DUF2520 domain-containing protein</fullName>
    </recommendedName>
</protein>
<gene>
    <name evidence="3" type="ORF">GCM10007971_25440</name>
</gene>
<evidence type="ECO:0000259" key="1">
    <source>
        <dbReference type="Pfam" id="PF03807"/>
    </source>
</evidence>
<evidence type="ECO:0000313" key="3">
    <source>
        <dbReference type="EMBL" id="GGN60930.1"/>
    </source>
</evidence>
<dbReference type="PANTHER" id="PTHR40459:SF1">
    <property type="entry name" value="CONSERVED HYPOTHETICAL ALANINE AND LEUCINE RICH PROTEIN"/>
    <property type="match status" value="1"/>
</dbReference>
<comment type="caution">
    <text evidence="3">The sequence shown here is derived from an EMBL/GenBank/DDBJ whole genome shotgun (WGS) entry which is preliminary data.</text>
</comment>
<feature type="domain" description="Pyrroline-5-carboxylate reductase catalytic N-terminal" evidence="1">
    <location>
        <begin position="2"/>
        <end position="87"/>
    </location>
</feature>
<dbReference type="InterPro" id="IPR037108">
    <property type="entry name" value="TM1727-like_C_sf"/>
</dbReference>
<dbReference type="InterPro" id="IPR028939">
    <property type="entry name" value="P5C_Rdtase_cat_N"/>
</dbReference>
<evidence type="ECO:0000313" key="4">
    <source>
        <dbReference type="Proteomes" id="UP000624041"/>
    </source>
</evidence>
<accession>A0A917Y0U8</accession>
<evidence type="ECO:0008006" key="5">
    <source>
        <dbReference type="Google" id="ProtNLM"/>
    </source>
</evidence>
<feature type="domain" description="DUF2520" evidence="2">
    <location>
        <begin position="133"/>
        <end position="255"/>
    </location>
</feature>
<proteinExistence type="predicted"/>